<dbReference type="GO" id="GO:0004095">
    <property type="term" value="F:carnitine O-palmitoyltransferase activity"/>
    <property type="evidence" value="ECO:0000318"/>
    <property type="project" value="GO_Central"/>
</dbReference>
<dbReference type="GO" id="GO:0009437">
    <property type="term" value="P:carnitine metabolic process"/>
    <property type="evidence" value="ECO:0000318"/>
    <property type="project" value="GO_Central"/>
</dbReference>
<keyword evidence="4" id="KW-1133">Transmembrane helix</keyword>
<dbReference type="GO" id="GO:0005739">
    <property type="term" value="C:mitochondrion"/>
    <property type="evidence" value="ECO:0000318"/>
    <property type="project" value="GO_Central"/>
</dbReference>
<keyword evidence="4" id="KW-0472">Membrane</keyword>
<dbReference type="Gene3D" id="3.30.559.70">
    <property type="entry name" value="Choline/Carnitine o-acyltransferase, domain 2"/>
    <property type="match status" value="1"/>
</dbReference>
<feature type="transmembrane region" description="Helical" evidence="4">
    <location>
        <begin position="74"/>
        <end position="94"/>
    </location>
</feature>
<dbReference type="InterPro" id="IPR042231">
    <property type="entry name" value="Cho/carn_acyl_trans_2"/>
</dbReference>
<name>A7RUR0_NEMVE</name>
<gene>
    <name evidence="6" type="ORF">NEMVEDRAFT_v1g202449</name>
</gene>
<keyword evidence="2" id="KW-0808">Transferase</keyword>
<dbReference type="Proteomes" id="UP000001593">
    <property type="component" value="Unassembled WGS sequence"/>
</dbReference>
<dbReference type="SUPFAM" id="SSF52777">
    <property type="entry name" value="CoA-dependent acyltransferases"/>
    <property type="match status" value="2"/>
</dbReference>
<evidence type="ECO:0000256" key="4">
    <source>
        <dbReference type="SAM" id="Phobius"/>
    </source>
</evidence>
<dbReference type="Gene3D" id="3.30.559.10">
    <property type="entry name" value="Chloramphenicol acetyltransferase-like domain"/>
    <property type="match status" value="1"/>
</dbReference>
<keyword evidence="4" id="KW-0812">Transmembrane</keyword>
<keyword evidence="3" id="KW-0012">Acyltransferase</keyword>
<dbReference type="eggNOG" id="KOG3717">
    <property type="taxonomic scope" value="Eukaryota"/>
</dbReference>
<dbReference type="InterPro" id="IPR000542">
    <property type="entry name" value="Carn_acyl_trans"/>
</dbReference>
<dbReference type="InterPro" id="IPR039551">
    <property type="entry name" value="Cho/carn_acyl_trans"/>
</dbReference>
<reference evidence="6 7" key="1">
    <citation type="journal article" date="2007" name="Science">
        <title>Sea anemone genome reveals ancestral eumetazoan gene repertoire and genomic organization.</title>
        <authorList>
            <person name="Putnam N.H."/>
            <person name="Srivastava M."/>
            <person name="Hellsten U."/>
            <person name="Dirks B."/>
            <person name="Chapman J."/>
            <person name="Salamov A."/>
            <person name="Terry A."/>
            <person name="Shapiro H."/>
            <person name="Lindquist E."/>
            <person name="Kapitonov V.V."/>
            <person name="Jurka J."/>
            <person name="Genikhovich G."/>
            <person name="Grigoriev I.V."/>
            <person name="Lucas S.M."/>
            <person name="Steele R.E."/>
            <person name="Finnerty J.R."/>
            <person name="Technau U."/>
            <person name="Martindale M.Q."/>
            <person name="Rokhsar D.S."/>
        </authorList>
    </citation>
    <scope>NUCLEOTIDE SEQUENCE [LARGE SCALE GENOMIC DNA]</scope>
    <source>
        <strain evidence="7">CH2 X CH6</strain>
    </source>
</reference>
<dbReference type="OMA" id="NIETHDQ"/>
<proteinExistence type="inferred from homology"/>
<dbReference type="Pfam" id="PF00755">
    <property type="entry name" value="Carn_acyltransf"/>
    <property type="match status" value="1"/>
</dbReference>
<dbReference type="PANTHER" id="PTHR22589:SF31">
    <property type="entry name" value="CARNITINE O-PALMITOYLTRANSFERASE"/>
    <property type="match status" value="1"/>
</dbReference>
<evidence type="ECO:0000256" key="1">
    <source>
        <dbReference type="ARBA" id="ARBA00005232"/>
    </source>
</evidence>
<protein>
    <recommendedName>
        <fullName evidence="5">Choline/carnitine acyltransferase domain-containing protein</fullName>
    </recommendedName>
</protein>
<accession>A7RUR0</accession>
<dbReference type="HOGENOM" id="CLU_386008_0_0_1"/>
<dbReference type="PANTHER" id="PTHR22589">
    <property type="entry name" value="CARNITINE O-ACYLTRANSFERASE"/>
    <property type="match status" value="1"/>
</dbReference>
<dbReference type="EMBL" id="DS469541">
    <property type="protein sequence ID" value="EDO44789.1"/>
    <property type="molecule type" value="Genomic_DNA"/>
</dbReference>
<sequence length="716" mass="81493">MAHDTAETDCKTVRFCQDTPTLIGTDFSPIPMQEATTTDLHNRFYKWDQYLQIAPTPSYDSLLRFLCRRAVGSSAWIFASKLVYMVLSFLFYILGVSGAHDRMVADTKQGRCLWYCPASCDDRFGLRPEEPYLQSAELPSQAQVSYSIILRGTRCIPGSSISNGLAMDASPINSDEECGHADTSMPFQRSMEFDPIVHRATTLILAILETREFYSSADIGPDFYRRSKPMSMQWYSFLFATSLQVHRDHVERHVTPRARARHVIVMLRGRLYQVQLVRRDAMGAEIMPTYEEVKRQLEKIFHSRHTSSALYVGALTALKSADRFREEQGLKCISDNNIYNLCVIRDSLFVVSLDPDDSPRLANETLYCVQSKNSFNRWYDKSVSLVVFQNGVAGFLMNYFAGVTGTVASAFVEKVLEKEEQILRSVLEENIETHDQIQLRELKSPRMLLWDDTADGHYRRRIDKYLRTREGTGPFAPLVPSTFNLRSGISRRSLIKLRVSPAGTFNTALQLALLRMSGRSMEVFEIVNLRHYRYGGTAWMETNNATMREFITSASRSMDDKETMPGGNEKRNLKPLLKAAIQGYRDDLMANKCGDVYLWHLDALYRVLGLKTRLPRKASPEKSLRQIVQQWMVDYFRGPSVDILPPATAQNFVSNPGWNPAIEAIGRVGVKCLLGKDDVALIPINFGLECFTTLTFLNLHTKTYQEFKLELILAVS</sequence>
<dbReference type="PhylomeDB" id="A7RUR0"/>
<feature type="domain" description="Choline/carnitine acyltransferase" evidence="5">
    <location>
        <begin position="192"/>
        <end position="607"/>
    </location>
</feature>
<dbReference type="InParanoid" id="A7RUR0"/>
<organism evidence="6 7">
    <name type="scientific">Nematostella vectensis</name>
    <name type="common">Starlet sea anemone</name>
    <dbReference type="NCBI Taxonomy" id="45351"/>
    <lineage>
        <taxon>Eukaryota</taxon>
        <taxon>Metazoa</taxon>
        <taxon>Cnidaria</taxon>
        <taxon>Anthozoa</taxon>
        <taxon>Hexacorallia</taxon>
        <taxon>Actiniaria</taxon>
        <taxon>Edwardsiidae</taxon>
        <taxon>Nematostella</taxon>
    </lineage>
</organism>
<dbReference type="InterPro" id="IPR023213">
    <property type="entry name" value="CAT-like_dom_sf"/>
</dbReference>
<dbReference type="STRING" id="45351.A7RUR0"/>
<evidence type="ECO:0000256" key="3">
    <source>
        <dbReference type="ARBA" id="ARBA00023315"/>
    </source>
</evidence>
<keyword evidence="7" id="KW-1185">Reference proteome</keyword>
<dbReference type="GO" id="GO:0006631">
    <property type="term" value="P:fatty acid metabolic process"/>
    <property type="evidence" value="ECO:0000318"/>
    <property type="project" value="GO_Central"/>
</dbReference>
<evidence type="ECO:0000259" key="5">
    <source>
        <dbReference type="Pfam" id="PF00755"/>
    </source>
</evidence>
<comment type="similarity">
    <text evidence="1">Belongs to the carnitine/choline acetyltransferase family.</text>
</comment>
<dbReference type="AlphaFoldDB" id="A7RUR0"/>
<evidence type="ECO:0000256" key="2">
    <source>
        <dbReference type="ARBA" id="ARBA00022679"/>
    </source>
</evidence>
<evidence type="ECO:0000313" key="7">
    <source>
        <dbReference type="Proteomes" id="UP000001593"/>
    </source>
</evidence>
<evidence type="ECO:0000313" key="6">
    <source>
        <dbReference type="EMBL" id="EDO44789.1"/>
    </source>
</evidence>